<protein>
    <submittedName>
        <fullName evidence="1">Uncharacterized protein</fullName>
    </submittedName>
</protein>
<dbReference type="Proteomes" id="UP000242381">
    <property type="component" value="Unassembled WGS sequence"/>
</dbReference>
<organism evidence="1 2">
    <name type="scientific">Rhizopus microsporus</name>
    <dbReference type="NCBI Taxonomy" id="58291"/>
    <lineage>
        <taxon>Eukaryota</taxon>
        <taxon>Fungi</taxon>
        <taxon>Fungi incertae sedis</taxon>
        <taxon>Mucoromycota</taxon>
        <taxon>Mucoromycotina</taxon>
        <taxon>Mucoromycetes</taxon>
        <taxon>Mucorales</taxon>
        <taxon>Mucorineae</taxon>
        <taxon>Rhizopodaceae</taxon>
        <taxon>Rhizopus</taxon>
    </lineage>
</organism>
<evidence type="ECO:0000313" key="2">
    <source>
        <dbReference type="Proteomes" id="UP000242381"/>
    </source>
</evidence>
<reference evidence="1 2" key="1">
    <citation type="journal article" date="2016" name="Proc. Natl. Acad. Sci. U.S.A.">
        <title>Lipid metabolic changes in an early divergent fungus govern the establishment of a mutualistic symbiosis with endobacteria.</title>
        <authorList>
            <person name="Lastovetsky O.A."/>
            <person name="Gaspar M.L."/>
            <person name="Mondo S.J."/>
            <person name="LaButti K.M."/>
            <person name="Sandor L."/>
            <person name="Grigoriev I.V."/>
            <person name="Henry S.A."/>
            <person name="Pawlowska T.E."/>
        </authorList>
    </citation>
    <scope>NUCLEOTIDE SEQUENCE [LARGE SCALE GENOMIC DNA]</scope>
    <source>
        <strain evidence="1 2">ATCC 11559</strain>
    </source>
</reference>
<sequence>MKPKVGPTTMNFIPSNKTSIYLDANSVKKKKKKKSNTIIAEGDDYKLPIDMDPINHIRQLRSKFCHISTFCLARCFSDFTASSNLQPYTIYTFVNSNSKETNDAILGSKIMIIIADAVHTQPLNPQIKKGEFYKACS</sequence>
<gene>
    <name evidence="1" type="ORF">BCV71DRAFT_3604</name>
</gene>
<accession>A0A1X0RZL0</accession>
<feature type="non-terminal residue" evidence="1">
    <location>
        <position position="137"/>
    </location>
</feature>
<dbReference type="AlphaFoldDB" id="A0A1X0RZL0"/>
<evidence type="ECO:0000313" key="1">
    <source>
        <dbReference type="EMBL" id="ORE17341.1"/>
    </source>
</evidence>
<name>A0A1X0RZL0_RHIZD</name>
<dbReference type="EMBL" id="KV921358">
    <property type="protein sequence ID" value="ORE17341.1"/>
    <property type="molecule type" value="Genomic_DNA"/>
</dbReference>
<proteinExistence type="predicted"/>